<dbReference type="AlphaFoldDB" id="A0A8H6TMI7"/>
<name>A0A8H6TMI7_MYCCL</name>
<gene>
    <name evidence="1" type="ORF">HMN09_00349200</name>
</gene>
<dbReference type="Proteomes" id="UP000613580">
    <property type="component" value="Unassembled WGS sequence"/>
</dbReference>
<protein>
    <submittedName>
        <fullName evidence="1">Uncharacterized protein</fullName>
    </submittedName>
</protein>
<evidence type="ECO:0000313" key="1">
    <source>
        <dbReference type="EMBL" id="KAF7318400.1"/>
    </source>
</evidence>
<organism evidence="1 2">
    <name type="scientific">Mycena chlorophos</name>
    <name type="common">Agaric fungus</name>
    <name type="synonym">Agaricus chlorophos</name>
    <dbReference type="NCBI Taxonomy" id="658473"/>
    <lineage>
        <taxon>Eukaryota</taxon>
        <taxon>Fungi</taxon>
        <taxon>Dikarya</taxon>
        <taxon>Basidiomycota</taxon>
        <taxon>Agaricomycotina</taxon>
        <taxon>Agaricomycetes</taxon>
        <taxon>Agaricomycetidae</taxon>
        <taxon>Agaricales</taxon>
        <taxon>Marasmiineae</taxon>
        <taxon>Mycenaceae</taxon>
        <taxon>Mycena</taxon>
    </lineage>
</organism>
<accession>A0A8H6TMI7</accession>
<dbReference type="EMBL" id="JACAZE010000004">
    <property type="protein sequence ID" value="KAF7318400.1"/>
    <property type="molecule type" value="Genomic_DNA"/>
</dbReference>
<evidence type="ECO:0000313" key="2">
    <source>
        <dbReference type="Proteomes" id="UP000613580"/>
    </source>
</evidence>
<proteinExistence type="predicted"/>
<comment type="caution">
    <text evidence="1">The sequence shown here is derived from an EMBL/GenBank/DDBJ whole genome shotgun (WGS) entry which is preliminary data.</text>
</comment>
<keyword evidence="2" id="KW-1185">Reference proteome</keyword>
<reference evidence="1" key="1">
    <citation type="submission" date="2020-05" db="EMBL/GenBank/DDBJ databases">
        <title>Mycena genomes resolve the evolution of fungal bioluminescence.</title>
        <authorList>
            <person name="Tsai I.J."/>
        </authorList>
    </citation>
    <scope>NUCLEOTIDE SEQUENCE</scope>
    <source>
        <strain evidence="1">110903Hualien_Pintung</strain>
    </source>
</reference>
<sequence length="422" mass="46155">MRSLQSHSTSTTHTLPPKAPLAFFGVLAMNENPNFVPLENLAIRPKQGRCIVSRDGHIVANAFSMLVADLTAGALDVSPSLPVGSPSRFAVQDALAKPNLAGHIRDNPPRLSSTYSQPNLAKHRTLGEKPCHHVSVNSWTYLLLRVLSTQQSRVMQTTYTRDDYPFYGLKPVSRLSDLDRARQDARLINEYLRQVAGPYVLPYRISTDVNPNAAFATHQSDNGDASNRRSSVGCSASQVGSQAVFSASLKAHSSVGGMPVVASETPELDNVLRFLYDDNQIFARGFSNMTTGKNGRISTHNPHELSNEQQRIHFMALPNTLCEVVAPSDCFADSDSAQDDESDIVFGFMEVVLRDTDILARWADVLDDDESEEGWHHSAGRARRDTVSTVASTIWSDADAEEVYATPATSACASPVDEPKEL</sequence>